<proteinExistence type="predicted"/>
<dbReference type="Proteomes" id="UP000188318">
    <property type="component" value="Unassembled WGS sequence"/>
</dbReference>
<keyword evidence="3" id="KW-1185">Reference proteome</keyword>
<dbReference type="STRING" id="602072.A0A1R3R907"/>
<evidence type="ECO:0000256" key="1">
    <source>
        <dbReference type="SAM" id="MobiDB-lite"/>
    </source>
</evidence>
<dbReference type="AlphaFoldDB" id="A0A1R3R907"/>
<accession>A0A1R3R907</accession>
<reference evidence="3" key="1">
    <citation type="journal article" date="2017" name="Genome Biol.">
        <title>Comparative genomics reveals high biological diversity and specific adaptations in the industrially and medically important fungal genus Aspergillus.</title>
        <authorList>
            <person name="de Vries R.P."/>
            <person name="Riley R."/>
            <person name="Wiebenga A."/>
            <person name="Aguilar-Osorio G."/>
            <person name="Amillis S."/>
            <person name="Uchima C.A."/>
            <person name="Anderluh G."/>
            <person name="Asadollahi M."/>
            <person name="Askin M."/>
            <person name="Barry K."/>
            <person name="Battaglia E."/>
            <person name="Bayram O."/>
            <person name="Benocci T."/>
            <person name="Braus-Stromeyer S.A."/>
            <person name="Caldana C."/>
            <person name="Canovas D."/>
            <person name="Cerqueira G.C."/>
            <person name="Chen F."/>
            <person name="Chen W."/>
            <person name="Choi C."/>
            <person name="Clum A."/>
            <person name="Dos Santos R.A."/>
            <person name="Damasio A.R."/>
            <person name="Diallinas G."/>
            <person name="Emri T."/>
            <person name="Fekete E."/>
            <person name="Flipphi M."/>
            <person name="Freyberg S."/>
            <person name="Gallo A."/>
            <person name="Gournas C."/>
            <person name="Habgood R."/>
            <person name="Hainaut M."/>
            <person name="Harispe M.L."/>
            <person name="Henrissat B."/>
            <person name="Hilden K.S."/>
            <person name="Hope R."/>
            <person name="Hossain A."/>
            <person name="Karabika E."/>
            <person name="Karaffa L."/>
            <person name="Karanyi Z."/>
            <person name="Krasevec N."/>
            <person name="Kuo A."/>
            <person name="Kusch H."/>
            <person name="LaButti K."/>
            <person name="Lagendijk E.L."/>
            <person name="Lapidus A."/>
            <person name="Levasseur A."/>
            <person name="Lindquist E."/>
            <person name="Lipzen A."/>
            <person name="Logrieco A.F."/>
            <person name="MacCabe A."/>
            <person name="Maekelae M.R."/>
            <person name="Malavazi I."/>
            <person name="Melin P."/>
            <person name="Meyer V."/>
            <person name="Mielnichuk N."/>
            <person name="Miskei M."/>
            <person name="Molnar A.P."/>
            <person name="Mule G."/>
            <person name="Ngan C.Y."/>
            <person name="Orejas M."/>
            <person name="Orosz E."/>
            <person name="Ouedraogo J.P."/>
            <person name="Overkamp K.M."/>
            <person name="Park H.-S."/>
            <person name="Perrone G."/>
            <person name="Piumi F."/>
            <person name="Punt P.J."/>
            <person name="Ram A.F."/>
            <person name="Ramon A."/>
            <person name="Rauscher S."/>
            <person name="Record E."/>
            <person name="Riano-Pachon D.M."/>
            <person name="Robert V."/>
            <person name="Roehrig J."/>
            <person name="Ruller R."/>
            <person name="Salamov A."/>
            <person name="Salih N.S."/>
            <person name="Samson R.A."/>
            <person name="Sandor E."/>
            <person name="Sanguinetti M."/>
            <person name="Schuetze T."/>
            <person name="Sepcic K."/>
            <person name="Shelest E."/>
            <person name="Sherlock G."/>
            <person name="Sophianopoulou V."/>
            <person name="Squina F.M."/>
            <person name="Sun H."/>
            <person name="Susca A."/>
            <person name="Todd R.B."/>
            <person name="Tsang A."/>
            <person name="Unkles S.E."/>
            <person name="van de Wiele N."/>
            <person name="van Rossen-Uffink D."/>
            <person name="Oliveira J.V."/>
            <person name="Vesth T.C."/>
            <person name="Visser J."/>
            <person name="Yu J.-H."/>
            <person name="Zhou M."/>
            <person name="Andersen M.R."/>
            <person name="Archer D.B."/>
            <person name="Baker S.E."/>
            <person name="Benoit I."/>
            <person name="Brakhage A.A."/>
            <person name="Braus G.H."/>
            <person name="Fischer R."/>
            <person name="Frisvad J.C."/>
            <person name="Goldman G.H."/>
            <person name="Houbraken J."/>
            <person name="Oakley B."/>
            <person name="Pocsi I."/>
            <person name="Scazzocchio C."/>
            <person name="Seiboth B."/>
            <person name="vanKuyk P.A."/>
            <person name="Wortman J."/>
            <person name="Dyer P.S."/>
            <person name="Grigoriev I.V."/>
        </authorList>
    </citation>
    <scope>NUCLEOTIDE SEQUENCE [LARGE SCALE GENOMIC DNA]</scope>
    <source>
        <strain evidence="3">ITEM 5010</strain>
    </source>
</reference>
<dbReference type="OrthoDB" id="5368934at2759"/>
<sequence>MEEYPNHWKASLLGEEFWKDAEAYNQPIHDSIEADEEDKPLHERFPFNLEHEQNTHAPVTDSDDPVTERPRRRRFSMSDVFTGAPLAAARVVELSRRPRSQSRDRSRPLVRGSSVSSSRSSSIIRSALSRMACAMSIDSEAETESEPIQLIPTDEATPEKPLMEFRGGDTWMRLTDDRRLLGIDVFWPRYLDEKDENTNDKESSGKKTKPEPVVLDLEQMSPLSQFRNLRSLKITGMMQSYQKYIWQAAWLNHNLDELELGMALPPRIRKNRTGNWPYMKGGWKLNPAHYAEPVYYGDGSGALDPKLGQAEYLDKMVMEKAKVCAMAMGRTRQKLAIRTLVLFGFVVDADPFLHWFDVKRLKCINFKDYCVDAGFWLCQPMRKVKVVFPRQVPEKAVLARRVDLLSELKVIELEGGKKVSEKKYTGPESLGKFPFAIEDIHVH</sequence>
<evidence type="ECO:0000313" key="3">
    <source>
        <dbReference type="Proteomes" id="UP000188318"/>
    </source>
</evidence>
<gene>
    <name evidence="2" type="ORF">ASPCADRAFT_177985</name>
</gene>
<name>A0A1R3R907_ASPC5</name>
<dbReference type="EMBL" id="KV907513">
    <property type="protein sequence ID" value="OOF90968.1"/>
    <property type="molecule type" value="Genomic_DNA"/>
</dbReference>
<evidence type="ECO:0000313" key="2">
    <source>
        <dbReference type="EMBL" id="OOF90968.1"/>
    </source>
</evidence>
<feature type="compositionally biased region" description="Basic and acidic residues" evidence="1">
    <location>
        <begin position="93"/>
        <end position="107"/>
    </location>
</feature>
<feature type="region of interest" description="Disordered" evidence="1">
    <location>
        <begin position="92"/>
        <end position="121"/>
    </location>
</feature>
<feature type="compositionally biased region" description="Low complexity" evidence="1">
    <location>
        <begin position="109"/>
        <end position="121"/>
    </location>
</feature>
<organism evidence="2 3">
    <name type="scientific">Aspergillus carbonarius (strain ITEM 5010)</name>
    <dbReference type="NCBI Taxonomy" id="602072"/>
    <lineage>
        <taxon>Eukaryota</taxon>
        <taxon>Fungi</taxon>
        <taxon>Dikarya</taxon>
        <taxon>Ascomycota</taxon>
        <taxon>Pezizomycotina</taxon>
        <taxon>Eurotiomycetes</taxon>
        <taxon>Eurotiomycetidae</taxon>
        <taxon>Eurotiales</taxon>
        <taxon>Aspergillaceae</taxon>
        <taxon>Aspergillus</taxon>
        <taxon>Aspergillus subgen. Circumdati</taxon>
    </lineage>
</organism>
<dbReference type="OMA" id="FRGGATW"/>
<protein>
    <submittedName>
        <fullName evidence="2">Uncharacterized protein</fullName>
    </submittedName>
</protein>
<feature type="region of interest" description="Disordered" evidence="1">
    <location>
        <begin position="49"/>
        <end position="78"/>
    </location>
</feature>
<dbReference type="VEuPathDB" id="FungiDB:ASPCADRAFT_177985"/>